<keyword evidence="3" id="KW-1185">Reference proteome</keyword>
<reference evidence="2 3" key="1">
    <citation type="journal article" date="2024" name="Curr. Microbiol.">
        <title>Luteibacter sahnii sp. nov., A Novel Yellow-Colored Xanthomonadin Pigment Producing Probiotic Bacterium from Healthy Rice Seed Microbiome.</title>
        <authorList>
            <person name="Jaiswal G."/>
            <person name="Rana R."/>
            <person name="Nayak P.K."/>
            <person name="Chouhan R."/>
            <person name="Gandhi S.G."/>
            <person name="Patel H.K."/>
            <person name="Patil P.B."/>
        </authorList>
    </citation>
    <scope>NUCLEOTIDE SEQUENCE [LARGE SCALE GENOMIC DNA]</scope>
    <source>
        <strain evidence="2 3">PPL201</strain>
    </source>
</reference>
<dbReference type="EMBL" id="JARJJS010000004">
    <property type="protein sequence ID" value="MDF4026310.1"/>
    <property type="molecule type" value="Genomic_DNA"/>
</dbReference>
<evidence type="ECO:0000313" key="3">
    <source>
        <dbReference type="Proteomes" id="UP001528850"/>
    </source>
</evidence>
<name>A0ABT6BDU3_9GAMM</name>
<keyword evidence="1" id="KW-0472">Membrane</keyword>
<keyword evidence="1" id="KW-1133">Transmembrane helix</keyword>
<keyword evidence="1" id="KW-0812">Transmembrane</keyword>
<feature type="transmembrane region" description="Helical" evidence="1">
    <location>
        <begin position="7"/>
        <end position="26"/>
    </location>
</feature>
<accession>A0ABT6BDU3</accession>
<comment type="caution">
    <text evidence="2">The sequence shown here is derived from an EMBL/GenBank/DDBJ whole genome shotgun (WGS) entry which is preliminary data.</text>
</comment>
<proteinExistence type="predicted"/>
<evidence type="ECO:0000256" key="1">
    <source>
        <dbReference type="SAM" id="Phobius"/>
    </source>
</evidence>
<evidence type="ECO:0000313" key="2">
    <source>
        <dbReference type="EMBL" id="MDF4026310.1"/>
    </source>
</evidence>
<dbReference type="Proteomes" id="UP001528850">
    <property type="component" value="Unassembled WGS sequence"/>
</dbReference>
<sequence>MRTKKGWLTALIVGIVLCVGIAYVWLARKTVAPAPDGSQATALPSHPAAAPGHQANRLASYGNARFEYTIDYPTPLLTAGNEADNGDGVIFKPEQGDADIRVWGSYNVDDDAPAKILKDALADDCAGDKASYAVARSNLVAYSCLDAKGRIVYRKTLIDGSHLVTVHFVYRPQEQALWAPVIKQMGDAIRIGG</sequence>
<gene>
    <name evidence="2" type="ORF">P3W24_15155</name>
</gene>
<protein>
    <submittedName>
        <fullName evidence="2">Uncharacterized protein</fullName>
    </submittedName>
</protein>
<organism evidence="2 3">
    <name type="scientific">Luteibacter sahnii</name>
    <dbReference type="NCBI Taxonomy" id="3021977"/>
    <lineage>
        <taxon>Bacteria</taxon>
        <taxon>Pseudomonadati</taxon>
        <taxon>Pseudomonadota</taxon>
        <taxon>Gammaproteobacteria</taxon>
        <taxon>Lysobacterales</taxon>
        <taxon>Rhodanobacteraceae</taxon>
        <taxon>Luteibacter</taxon>
    </lineage>
</organism>